<evidence type="ECO:0000259" key="1">
    <source>
        <dbReference type="PROSITE" id="PS50235"/>
    </source>
</evidence>
<organism evidence="2 3">
    <name type="scientific">Tribonema minus</name>
    <dbReference type="NCBI Taxonomy" id="303371"/>
    <lineage>
        <taxon>Eukaryota</taxon>
        <taxon>Sar</taxon>
        <taxon>Stramenopiles</taxon>
        <taxon>Ochrophyta</taxon>
        <taxon>PX clade</taxon>
        <taxon>Xanthophyceae</taxon>
        <taxon>Tribonematales</taxon>
        <taxon>Tribonemataceae</taxon>
        <taxon>Tribonema</taxon>
    </lineage>
</organism>
<accession>A0A835Z8V6</accession>
<dbReference type="InterPro" id="IPR018200">
    <property type="entry name" value="USP_CS"/>
</dbReference>
<dbReference type="AlphaFoldDB" id="A0A835Z8V6"/>
<dbReference type="PROSITE" id="PS00973">
    <property type="entry name" value="USP_2"/>
    <property type="match status" value="1"/>
</dbReference>
<dbReference type="EMBL" id="JAFCMP010000168">
    <property type="protein sequence ID" value="KAG5184413.1"/>
    <property type="molecule type" value="Genomic_DNA"/>
</dbReference>
<dbReference type="GO" id="GO:0004843">
    <property type="term" value="F:cysteine-type deubiquitinase activity"/>
    <property type="evidence" value="ECO:0007669"/>
    <property type="project" value="InterPro"/>
</dbReference>
<feature type="domain" description="USP" evidence="1">
    <location>
        <begin position="1"/>
        <end position="56"/>
    </location>
</feature>
<feature type="non-terminal residue" evidence="2">
    <location>
        <position position="56"/>
    </location>
</feature>
<dbReference type="InterPro" id="IPR038765">
    <property type="entry name" value="Papain-like_cys_pep_sf"/>
</dbReference>
<dbReference type="Gene3D" id="3.90.70.10">
    <property type="entry name" value="Cysteine proteinases"/>
    <property type="match status" value="1"/>
</dbReference>
<keyword evidence="3" id="KW-1185">Reference proteome</keyword>
<protein>
    <recommendedName>
        <fullName evidence="1">USP domain-containing protein</fullName>
    </recommendedName>
</protein>
<dbReference type="SUPFAM" id="SSF54001">
    <property type="entry name" value="Cysteine proteinases"/>
    <property type="match status" value="1"/>
</dbReference>
<dbReference type="Proteomes" id="UP000664859">
    <property type="component" value="Unassembled WGS sequence"/>
</dbReference>
<evidence type="ECO:0000313" key="3">
    <source>
        <dbReference type="Proteomes" id="UP000664859"/>
    </source>
</evidence>
<dbReference type="InterPro" id="IPR028889">
    <property type="entry name" value="USP"/>
</dbReference>
<feature type="non-terminal residue" evidence="2">
    <location>
        <position position="1"/>
    </location>
</feature>
<dbReference type="InterPro" id="IPR001394">
    <property type="entry name" value="Peptidase_C19_UCH"/>
</dbReference>
<dbReference type="PROSITE" id="PS50235">
    <property type="entry name" value="USP_3"/>
    <property type="match status" value="1"/>
</dbReference>
<dbReference type="Pfam" id="PF00443">
    <property type="entry name" value="UCH"/>
    <property type="match status" value="1"/>
</dbReference>
<name>A0A835Z8V6_9STRA</name>
<sequence>RRLRLRPHAAKPNRYVLHSVLVHNGDVSSGHYFAYIRPSGDATGGQWAKFDDETVT</sequence>
<dbReference type="OrthoDB" id="289038at2759"/>
<comment type="caution">
    <text evidence="2">The sequence shown here is derived from an EMBL/GenBank/DDBJ whole genome shotgun (WGS) entry which is preliminary data.</text>
</comment>
<gene>
    <name evidence="2" type="ORF">JKP88DRAFT_139128</name>
</gene>
<evidence type="ECO:0000313" key="2">
    <source>
        <dbReference type="EMBL" id="KAG5184413.1"/>
    </source>
</evidence>
<proteinExistence type="predicted"/>
<dbReference type="GO" id="GO:0016579">
    <property type="term" value="P:protein deubiquitination"/>
    <property type="evidence" value="ECO:0007669"/>
    <property type="project" value="InterPro"/>
</dbReference>
<reference evidence="2" key="1">
    <citation type="submission" date="2021-02" db="EMBL/GenBank/DDBJ databases">
        <title>First Annotated Genome of the Yellow-green Alga Tribonema minus.</title>
        <authorList>
            <person name="Mahan K.M."/>
        </authorList>
    </citation>
    <scope>NUCLEOTIDE SEQUENCE</scope>
    <source>
        <strain evidence="2">UTEX B ZZ1240</strain>
    </source>
</reference>